<keyword evidence="2" id="KW-1185">Reference proteome</keyword>
<feature type="domain" description="DOMON" evidence="1">
    <location>
        <begin position="35"/>
        <end position="147"/>
    </location>
</feature>
<evidence type="ECO:0000259" key="1">
    <source>
        <dbReference type="PROSITE" id="PS50836"/>
    </source>
</evidence>
<sequence length="147" mass="17330">MGSRGIETRIVKHLSAGIPCNTSYRYPEFCSLQDCDYQIRWSVIKNTGDVYFNIIDRVDSDNYWTGIGFNTKGVMENAEVIMAGFMPNSTFLYRTIIFGQNYSMIQILRIASKNYDTTDYYCSLKWQMQQKRKFTYLIFTKWKALYC</sequence>
<proteinExistence type="predicted"/>
<dbReference type="Proteomes" id="UP000887565">
    <property type="component" value="Unplaced"/>
</dbReference>
<accession>A0A915KQB4</accession>
<dbReference type="InterPro" id="IPR005018">
    <property type="entry name" value="DOMON_domain"/>
</dbReference>
<dbReference type="PROSITE" id="PS50836">
    <property type="entry name" value="DOMON"/>
    <property type="match status" value="1"/>
</dbReference>
<organism evidence="2 3">
    <name type="scientific">Romanomermis culicivorax</name>
    <name type="common">Nematode worm</name>
    <dbReference type="NCBI Taxonomy" id="13658"/>
    <lineage>
        <taxon>Eukaryota</taxon>
        <taxon>Metazoa</taxon>
        <taxon>Ecdysozoa</taxon>
        <taxon>Nematoda</taxon>
        <taxon>Enoplea</taxon>
        <taxon>Dorylaimia</taxon>
        <taxon>Mermithida</taxon>
        <taxon>Mermithoidea</taxon>
        <taxon>Mermithidae</taxon>
        <taxon>Romanomermis</taxon>
    </lineage>
</organism>
<dbReference type="Pfam" id="PF03351">
    <property type="entry name" value="DOMON"/>
    <property type="match status" value="1"/>
</dbReference>
<evidence type="ECO:0000313" key="2">
    <source>
        <dbReference type="Proteomes" id="UP000887565"/>
    </source>
</evidence>
<reference evidence="3" key="1">
    <citation type="submission" date="2022-11" db="UniProtKB">
        <authorList>
            <consortium name="WormBaseParasite"/>
        </authorList>
    </citation>
    <scope>IDENTIFICATION</scope>
</reference>
<protein>
    <submittedName>
        <fullName evidence="3">DOMON domain-containing protein</fullName>
    </submittedName>
</protein>
<evidence type="ECO:0000313" key="3">
    <source>
        <dbReference type="WBParaSite" id="nRc.2.0.1.t40659-RA"/>
    </source>
</evidence>
<name>A0A915KQB4_ROMCU</name>
<dbReference type="WBParaSite" id="nRc.2.0.1.t40659-RA">
    <property type="protein sequence ID" value="nRc.2.0.1.t40659-RA"/>
    <property type="gene ID" value="nRc.2.0.1.g40659"/>
</dbReference>
<dbReference type="AlphaFoldDB" id="A0A915KQB4"/>